<evidence type="ECO:0000313" key="3">
    <source>
        <dbReference type="Proteomes" id="UP000796761"/>
    </source>
</evidence>
<reference evidence="2" key="1">
    <citation type="submission" date="2019-04" db="EMBL/GenBank/DDBJ databases">
        <title>Genome assembly of Zosterops borbonicus 15179.</title>
        <authorList>
            <person name="Leroy T."/>
            <person name="Anselmetti Y."/>
            <person name="Tilak M.-K."/>
            <person name="Nabholz B."/>
        </authorList>
    </citation>
    <scope>NUCLEOTIDE SEQUENCE</scope>
    <source>
        <strain evidence="2">HGM_15179</strain>
        <tissue evidence="2">Muscle</tissue>
    </source>
</reference>
<feature type="compositionally biased region" description="Low complexity" evidence="1">
    <location>
        <begin position="124"/>
        <end position="137"/>
    </location>
</feature>
<keyword evidence="3" id="KW-1185">Reference proteome</keyword>
<dbReference type="AlphaFoldDB" id="A0A8K1D8R8"/>
<feature type="compositionally biased region" description="Basic and acidic residues" evidence="1">
    <location>
        <begin position="138"/>
        <end position="163"/>
    </location>
</feature>
<name>A0A8K1D8R8_9PASS</name>
<proteinExistence type="predicted"/>
<sequence>MVCSLSRVRSEISRGADETPYPEVDPEVGPGVENPEWCGEWERMGRTLKEFSNLSAWGFSREQIQIPDEGGEYLEENCHDDSKEKKLIAISWALAHIYHTLLDSVGQQKGAGGQGDKSAATPVTQAAANTPATLTAAKPDREPKSAAKPDNRPETAAKPDSESKTLAIALVKKHTHKTDRPVDDDPGEGPSVPPDTQSEAEPTNTQSEAEQTGTRSDPNQMAQDQEPLLSPLP</sequence>
<dbReference type="Proteomes" id="UP000796761">
    <property type="component" value="Unassembled WGS sequence"/>
</dbReference>
<dbReference type="EMBL" id="SWJQ01001906">
    <property type="protein sequence ID" value="TRZ07197.1"/>
    <property type="molecule type" value="Genomic_DNA"/>
</dbReference>
<accession>A0A8K1D8R8</accession>
<feature type="region of interest" description="Disordered" evidence="1">
    <location>
        <begin position="107"/>
        <end position="233"/>
    </location>
</feature>
<evidence type="ECO:0000313" key="2">
    <source>
        <dbReference type="EMBL" id="TRZ07197.1"/>
    </source>
</evidence>
<organism evidence="2 3">
    <name type="scientific">Zosterops borbonicus</name>
    <dbReference type="NCBI Taxonomy" id="364589"/>
    <lineage>
        <taxon>Eukaryota</taxon>
        <taxon>Metazoa</taxon>
        <taxon>Chordata</taxon>
        <taxon>Craniata</taxon>
        <taxon>Vertebrata</taxon>
        <taxon>Euteleostomi</taxon>
        <taxon>Archelosauria</taxon>
        <taxon>Archosauria</taxon>
        <taxon>Dinosauria</taxon>
        <taxon>Saurischia</taxon>
        <taxon>Theropoda</taxon>
        <taxon>Coelurosauria</taxon>
        <taxon>Aves</taxon>
        <taxon>Neognathae</taxon>
        <taxon>Neoaves</taxon>
        <taxon>Telluraves</taxon>
        <taxon>Australaves</taxon>
        <taxon>Passeriformes</taxon>
        <taxon>Sylvioidea</taxon>
        <taxon>Zosteropidae</taxon>
        <taxon>Zosterops</taxon>
    </lineage>
</organism>
<comment type="caution">
    <text evidence="2">The sequence shown here is derived from an EMBL/GenBank/DDBJ whole genome shotgun (WGS) entry which is preliminary data.</text>
</comment>
<feature type="compositionally biased region" description="Polar residues" evidence="1">
    <location>
        <begin position="194"/>
        <end position="223"/>
    </location>
</feature>
<gene>
    <name evidence="2" type="ORF">HGM15179_019909</name>
</gene>
<feature type="region of interest" description="Disordered" evidence="1">
    <location>
        <begin position="1"/>
        <end position="33"/>
    </location>
</feature>
<feature type="compositionally biased region" description="Basic and acidic residues" evidence="1">
    <location>
        <begin position="8"/>
        <end position="17"/>
    </location>
</feature>
<evidence type="ECO:0000256" key="1">
    <source>
        <dbReference type="SAM" id="MobiDB-lite"/>
    </source>
</evidence>
<protein>
    <submittedName>
        <fullName evidence="2">Uncharacterized protein</fullName>
    </submittedName>
</protein>